<dbReference type="GO" id="GO:0050388">
    <property type="term" value="F:uronate dehydrogenase activity"/>
    <property type="evidence" value="ECO:0007669"/>
    <property type="project" value="UniProtKB-EC"/>
</dbReference>
<evidence type="ECO:0000259" key="2">
    <source>
        <dbReference type="Pfam" id="PF01370"/>
    </source>
</evidence>
<dbReference type="Proteomes" id="UP000525389">
    <property type="component" value="Unassembled WGS sequence"/>
</dbReference>
<dbReference type="AlphaFoldDB" id="A0A7W8LPP8"/>
<dbReference type="Gene3D" id="3.40.50.720">
    <property type="entry name" value="NAD(P)-binding Rossmann-like Domain"/>
    <property type="match status" value="1"/>
</dbReference>
<gene>
    <name evidence="3" type="ORF">HNQ09_001367</name>
</gene>
<dbReference type="Pfam" id="PF01370">
    <property type="entry name" value="Epimerase"/>
    <property type="match status" value="1"/>
</dbReference>
<dbReference type="GO" id="GO:0008743">
    <property type="term" value="F:L-threonine 3-dehydrogenase activity"/>
    <property type="evidence" value="ECO:0007669"/>
    <property type="project" value="TreeGrafter"/>
</dbReference>
<keyword evidence="3" id="KW-0560">Oxidoreductase</keyword>
<reference evidence="3 4" key="1">
    <citation type="submission" date="2020-08" db="EMBL/GenBank/DDBJ databases">
        <title>Genomic Encyclopedia of Type Strains, Phase IV (KMG-IV): sequencing the most valuable type-strain genomes for metagenomic binning, comparative biology and taxonomic classification.</title>
        <authorList>
            <person name="Goeker M."/>
        </authorList>
    </citation>
    <scope>NUCLEOTIDE SEQUENCE [LARGE SCALE GENOMIC DNA]</scope>
    <source>
        <strain evidence="3 4">DSM 101791</strain>
    </source>
</reference>
<dbReference type="PANTHER" id="PTHR42687">
    <property type="entry name" value="L-THREONINE 3-DEHYDROGENASE"/>
    <property type="match status" value="1"/>
</dbReference>
<comment type="similarity">
    <text evidence="1">Belongs to the NAD(P)-dependent epimerase/dehydratase family.</text>
</comment>
<evidence type="ECO:0000313" key="4">
    <source>
        <dbReference type="Proteomes" id="UP000525389"/>
    </source>
</evidence>
<proteinExistence type="inferred from homology"/>
<keyword evidence="4" id="KW-1185">Reference proteome</keyword>
<sequence length="269" mass="29603">MTPHTVLLTGAAGQVGSALRDGLRGRFPVLRLTDNRNLGEAQAGEEIVPADLTNFDEVRDAMEGVGAVIHLGGIADEHTYERIRDVNFDGTYHVLEAARQLGVRRVAFASSIHAVGFYPRSEKIGPDVPVRPDTYYGVSKVFGEALGRMYFERYGVEFVGVRICSFQPRPKDARHLSTWLSPRDAVQLFERAVTTPDVGFLTVAGISGNTRRWMTPDGWDVLGYVPQDDAEAYAAEVEHLHGDPQDITEQRQGGIFVDPTYTGLAGKEN</sequence>
<dbReference type="InterPro" id="IPR036291">
    <property type="entry name" value="NAD(P)-bd_dom_sf"/>
</dbReference>
<evidence type="ECO:0000256" key="1">
    <source>
        <dbReference type="ARBA" id="ARBA00007637"/>
    </source>
</evidence>
<dbReference type="EC" id="1.1.1.203" evidence="3"/>
<comment type="caution">
    <text evidence="3">The sequence shown here is derived from an EMBL/GenBank/DDBJ whole genome shotgun (WGS) entry which is preliminary data.</text>
</comment>
<dbReference type="EMBL" id="JACHFN010000004">
    <property type="protein sequence ID" value="MBB5233929.1"/>
    <property type="molecule type" value="Genomic_DNA"/>
</dbReference>
<dbReference type="InterPro" id="IPR001509">
    <property type="entry name" value="Epimerase_deHydtase"/>
</dbReference>
<dbReference type="PANTHER" id="PTHR42687:SF1">
    <property type="entry name" value="L-THREONINE 3-DEHYDROGENASE, MITOCHONDRIAL"/>
    <property type="match status" value="1"/>
</dbReference>
<evidence type="ECO:0000313" key="3">
    <source>
        <dbReference type="EMBL" id="MBB5233929.1"/>
    </source>
</evidence>
<dbReference type="GO" id="GO:0006567">
    <property type="term" value="P:L-threonine catabolic process"/>
    <property type="evidence" value="ECO:0007669"/>
    <property type="project" value="TreeGrafter"/>
</dbReference>
<dbReference type="InterPro" id="IPR051225">
    <property type="entry name" value="NAD(P)_epim/dehydratase"/>
</dbReference>
<dbReference type="SUPFAM" id="SSF51735">
    <property type="entry name" value="NAD(P)-binding Rossmann-fold domains"/>
    <property type="match status" value="1"/>
</dbReference>
<protein>
    <submittedName>
        <fullName evidence="3">Uronate dehydrogenase</fullName>
        <ecNumber evidence="3">1.1.1.203</ecNumber>
    </submittedName>
</protein>
<name>A0A7W8LPP8_9DEIO</name>
<organism evidence="3 4">
    <name type="scientific">Deinococcus budaensis</name>
    <dbReference type="NCBI Taxonomy" id="1665626"/>
    <lineage>
        <taxon>Bacteria</taxon>
        <taxon>Thermotogati</taxon>
        <taxon>Deinococcota</taxon>
        <taxon>Deinococci</taxon>
        <taxon>Deinococcales</taxon>
        <taxon>Deinococcaceae</taxon>
        <taxon>Deinococcus</taxon>
    </lineage>
</organism>
<feature type="domain" description="NAD-dependent epimerase/dehydratase" evidence="2">
    <location>
        <begin position="6"/>
        <end position="166"/>
    </location>
</feature>
<accession>A0A7W8LPP8</accession>
<dbReference type="RefSeq" id="WP_184027117.1">
    <property type="nucleotide sequence ID" value="NZ_JACHFN010000004.1"/>
</dbReference>